<dbReference type="PROSITE" id="PS50011">
    <property type="entry name" value="PROTEIN_KINASE_DOM"/>
    <property type="match status" value="1"/>
</dbReference>
<dbReference type="GO" id="GO:0005886">
    <property type="term" value="C:plasma membrane"/>
    <property type="evidence" value="ECO:0007669"/>
    <property type="project" value="TreeGrafter"/>
</dbReference>
<dbReference type="EMBL" id="CAJVCH010085743">
    <property type="protein sequence ID" value="CAG7722061.1"/>
    <property type="molecule type" value="Genomic_DNA"/>
</dbReference>
<dbReference type="GO" id="GO:0007169">
    <property type="term" value="P:cell surface receptor protein tyrosine kinase signaling pathway"/>
    <property type="evidence" value="ECO:0007669"/>
    <property type="project" value="TreeGrafter"/>
</dbReference>
<dbReference type="PROSITE" id="PS00107">
    <property type="entry name" value="PROTEIN_KINASE_ATP"/>
    <property type="match status" value="1"/>
</dbReference>
<comment type="subcellular location">
    <subcellularLocation>
        <location evidence="1">Membrane</location>
        <topology evidence="1">Single-pass membrane protein</topology>
    </subcellularLocation>
</comment>
<dbReference type="GO" id="GO:0004714">
    <property type="term" value="F:transmembrane receptor protein tyrosine kinase activity"/>
    <property type="evidence" value="ECO:0007669"/>
    <property type="project" value="TreeGrafter"/>
</dbReference>
<dbReference type="InterPro" id="IPR007110">
    <property type="entry name" value="Ig-like_dom"/>
</dbReference>
<gene>
    <name evidence="6" type="ORF">AFUS01_LOCUS11235</name>
</gene>
<dbReference type="Proteomes" id="UP000708208">
    <property type="component" value="Unassembled WGS sequence"/>
</dbReference>
<dbReference type="GO" id="GO:0043235">
    <property type="term" value="C:receptor complex"/>
    <property type="evidence" value="ECO:0007669"/>
    <property type="project" value="TreeGrafter"/>
</dbReference>
<evidence type="ECO:0000313" key="6">
    <source>
        <dbReference type="EMBL" id="CAG7722061.1"/>
    </source>
</evidence>
<keyword evidence="2" id="KW-0067">ATP-binding</keyword>
<keyword evidence="2" id="KW-0547">Nucleotide-binding</keyword>
<dbReference type="OrthoDB" id="3256376at2759"/>
<feature type="domain" description="Ig-like" evidence="5">
    <location>
        <begin position="283"/>
        <end position="370"/>
    </location>
</feature>
<dbReference type="InterPro" id="IPR000719">
    <property type="entry name" value="Prot_kinase_dom"/>
</dbReference>
<evidence type="ECO:0000256" key="1">
    <source>
        <dbReference type="ARBA" id="ARBA00004167"/>
    </source>
</evidence>
<feature type="transmembrane region" description="Helical" evidence="3">
    <location>
        <begin position="382"/>
        <end position="407"/>
    </location>
</feature>
<keyword evidence="3" id="KW-1133">Transmembrane helix</keyword>
<dbReference type="InterPro" id="IPR001245">
    <property type="entry name" value="Ser-Thr/Tyr_kinase_cat_dom"/>
</dbReference>
<feature type="non-terminal residue" evidence="6">
    <location>
        <position position="1"/>
    </location>
</feature>
<dbReference type="PANTHER" id="PTHR24416">
    <property type="entry name" value="TYROSINE-PROTEIN KINASE RECEPTOR"/>
    <property type="match status" value="1"/>
</dbReference>
<dbReference type="InterPro" id="IPR050122">
    <property type="entry name" value="RTK"/>
</dbReference>
<accession>A0A8J2JKH3</accession>
<organism evidence="6 7">
    <name type="scientific">Allacma fusca</name>
    <dbReference type="NCBI Taxonomy" id="39272"/>
    <lineage>
        <taxon>Eukaryota</taxon>
        <taxon>Metazoa</taxon>
        <taxon>Ecdysozoa</taxon>
        <taxon>Arthropoda</taxon>
        <taxon>Hexapoda</taxon>
        <taxon>Collembola</taxon>
        <taxon>Symphypleona</taxon>
        <taxon>Sminthuridae</taxon>
        <taxon>Allacma</taxon>
    </lineage>
</organism>
<proteinExistence type="predicted"/>
<evidence type="ECO:0000256" key="2">
    <source>
        <dbReference type="PROSITE-ProRule" id="PRU10141"/>
    </source>
</evidence>
<reference evidence="6" key="1">
    <citation type="submission" date="2021-06" db="EMBL/GenBank/DDBJ databases">
        <authorList>
            <person name="Hodson N. C."/>
            <person name="Mongue J. A."/>
            <person name="Jaron S. K."/>
        </authorList>
    </citation>
    <scope>NUCLEOTIDE SEQUENCE</scope>
</reference>
<evidence type="ECO:0000259" key="4">
    <source>
        <dbReference type="PROSITE" id="PS50011"/>
    </source>
</evidence>
<keyword evidence="3" id="KW-0812">Transmembrane</keyword>
<dbReference type="PANTHER" id="PTHR24416:SF611">
    <property type="entry name" value="TYROSINE-PROTEIN KINASE TRANSMEMBRANE RECEPTOR ROR"/>
    <property type="match status" value="1"/>
</dbReference>
<name>A0A8J2JKH3_9HEXA</name>
<evidence type="ECO:0000259" key="5">
    <source>
        <dbReference type="PROSITE" id="PS50835"/>
    </source>
</evidence>
<feature type="binding site" evidence="2">
    <location>
        <position position="491"/>
    </location>
    <ligand>
        <name>ATP</name>
        <dbReference type="ChEBI" id="CHEBI:30616"/>
    </ligand>
</feature>
<dbReference type="InterPro" id="IPR017441">
    <property type="entry name" value="Protein_kinase_ATP_BS"/>
</dbReference>
<comment type="caution">
    <text evidence="6">The sequence shown here is derived from an EMBL/GenBank/DDBJ whole genome shotgun (WGS) entry which is preliminary data.</text>
</comment>
<keyword evidence="3" id="KW-0472">Membrane</keyword>
<dbReference type="Pfam" id="PF07714">
    <property type="entry name" value="PK_Tyr_Ser-Thr"/>
    <property type="match status" value="1"/>
</dbReference>
<protein>
    <submittedName>
        <fullName evidence="6">Uncharacterized protein</fullName>
    </submittedName>
</protein>
<feature type="domain" description="Protein kinase" evidence="4">
    <location>
        <begin position="464"/>
        <end position="540"/>
    </location>
</feature>
<keyword evidence="7" id="KW-1185">Reference proteome</keyword>
<sequence>NYTIYSMENHQLERRLKITAAMRNHYSTGNSTLEDIPELDLDSGRIRCKTEAKLHAVFLTVVQASNPLEVQLLRPCLDFNTPCGSKISGAKCTSDTPGFCQDIFPSQQQGIVRCSYRGNSIEKEFFMGLDLLYYHTLSDILKEPEALISLRLEDGRDYLDHVEEPSEKVELYDRGHFTFRYYFLDFFLVPPIKWAITWKNGSEALFRPNALHTKEVLTEVVKLTHPQAESFTANVFKINVTIFIDMKSVHCKASLWNSSDYIESSLSFDVLPSEKPGRLHDIGETDMKIISPDFELACYWKKVIPKPVYTWKFKNKTLTAADDPCVKEWTKEESQSSHLSICNSKPKWNGAYDCIAENFLGMEFQQIRVTIAKEGQVGISPWIYLGIPSVLIAILITIIIVVFRAYVTQRVHFNFTKQDRLTELEIEAFVKGNEKALVGKKFGHEIAEYLPYNKDYEIQWKNFNTDNLELGRGAFGVVFKGQIGNQIVAAKTVLPDADKSTVLALLSELKIMIYLGKHEHLVELIGACTEFLREGDLITI</sequence>
<dbReference type="PROSITE" id="PS50835">
    <property type="entry name" value="IG_LIKE"/>
    <property type="match status" value="1"/>
</dbReference>
<evidence type="ECO:0000313" key="7">
    <source>
        <dbReference type="Proteomes" id="UP000708208"/>
    </source>
</evidence>
<evidence type="ECO:0000256" key="3">
    <source>
        <dbReference type="SAM" id="Phobius"/>
    </source>
</evidence>
<dbReference type="AlphaFoldDB" id="A0A8J2JKH3"/>
<dbReference type="GO" id="GO:0005524">
    <property type="term" value="F:ATP binding"/>
    <property type="evidence" value="ECO:0007669"/>
    <property type="project" value="UniProtKB-UniRule"/>
</dbReference>